<dbReference type="InterPro" id="IPR002347">
    <property type="entry name" value="SDR_fam"/>
</dbReference>
<evidence type="ECO:0000313" key="4">
    <source>
        <dbReference type="EMBL" id="KEF30539.1"/>
    </source>
</evidence>
<dbReference type="GO" id="GO:0016020">
    <property type="term" value="C:membrane"/>
    <property type="evidence" value="ECO:0007669"/>
    <property type="project" value="TreeGrafter"/>
</dbReference>
<evidence type="ECO:0000256" key="1">
    <source>
        <dbReference type="ARBA" id="ARBA00006484"/>
    </source>
</evidence>
<dbReference type="InterPro" id="IPR036291">
    <property type="entry name" value="NAD(P)-bd_dom_sf"/>
</dbReference>
<evidence type="ECO:0000256" key="2">
    <source>
        <dbReference type="ARBA" id="ARBA00023002"/>
    </source>
</evidence>
<dbReference type="Gene3D" id="3.40.50.1820">
    <property type="entry name" value="alpha/beta hydrolase"/>
    <property type="match status" value="1"/>
</dbReference>
<dbReference type="PANTHER" id="PTHR44196">
    <property type="entry name" value="DEHYDROGENASE/REDUCTASE SDR FAMILY MEMBER 7B"/>
    <property type="match status" value="1"/>
</dbReference>
<dbReference type="PANTHER" id="PTHR44196:SF1">
    <property type="entry name" value="DEHYDROGENASE_REDUCTASE SDR FAMILY MEMBER 7B"/>
    <property type="match status" value="1"/>
</dbReference>
<dbReference type="InterPro" id="IPR029058">
    <property type="entry name" value="AB_hydrolase_fold"/>
</dbReference>
<proteinExistence type="inferred from homology"/>
<evidence type="ECO:0000313" key="5">
    <source>
        <dbReference type="Proteomes" id="UP000035057"/>
    </source>
</evidence>
<dbReference type="EMBL" id="ANIE01000007">
    <property type="protein sequence ID" value="KEF30539.1"/>
    <property type="molecule type" value="Genomic_DNA"/>
</dbReference>
<dbReference type="FunFam" id="3.40.50.720:FF:000084">
    <property type="entry name" value="Short-chain dehydrogenase reductase"/>
    <property type="match status" value="1"/>
</dbReference>
<dbReference type="InterPro" id="IPR000073">
    <property type="entry name" value="AB_hydrolase_1"/>
</dbReference>
<keyword evidence="5" id="KW-1185">Reference proteome</keyword>
<dbReference type="Pfam" id="PF00106">
    <property type="entry name" value="adh_short"/>
    <property type="match status" value="1"/>
</dbReference>
<comment type="similarity">
    <text evidence="1">Belongs to the short-chain dehydrogenases/reductases (SDR) family.</text>
</comment>
<gene>
    <name evidence="4" type="ORF">D777_02481</name>
</gene>
<dbReference type="CDD" id="cd05233">
    <property type="entry name" value="SDR_c"/>
    <property type="match status" value="1"/>
</dbReference>
<dbReference type="RefSeq" id="WP_036132291.1">
    <property type="nucleotide sequence ID" value="NZ_ANIE01000007.1"/>
</dbReference>
<dbReference type="PROSITE" id="PS00061">
    <property type="entry name" value="ADH_SHORT"/>
    <property type="match status" value="1"/>
</dbReference>
<sequence>MQSNFQVNNGDISLNVVTYGDARKVPIVLVHGYPDNHSVWQPVATRLASKHFVITYDVRGAGESSVPEHQSDYRMSILSDDLRAVVDSVIPNRPFHLAGHDWGSIQSWESVTSGPLQKRILSYTTISGPCLDHMGYWVRNKTLNLSPAAKTELLKQLFSSWYIGFFHLPILAPAAWQGGLDKLWPHYLRRREQVSEPGPNPTQEKDGRNGVQLYRANFRTKLLRPEPRPAHCPVQLIVPTRDNYVGTHLFDGLHEWVPELYRRDLNANHWVPLSHPDRIAQWLGEFIAGVETGTMPPALQHARVRPERLGLPLTGKTAVITGAGSGIGRATALRLAEIGADLVCVDINEQAAEETAEKVRESGANAWSRKVDVGSAAAMQKLAKWVEKELGCADIVVNNAGIGMAGGVLDTTTKDWDRILKVNLWGVIHGSRLFGQQMVDAHCAGHIVNVASAAAFGPNRKLAAYSTSKAAVHMLTECLRAELAEYDIGVTSVCPGFVATGIAQNTVYAGLSEEEQAEKRDKADSLYQRHATFTPEDVAERICQSVLSNPAISLVGPEALATRFVSRFAPSVSRMIARLDITP</sequence>
<accession>A0A072MYP9</accession>
<dbReference type="AlphaFoldDB" id="A0A072MYP9"/>
<dbReference type="SUPFAM" id="SSF51735">
    <property type="entry name" value="NAD(P)-binding Rossmann-fold domains"/>
    <property type="match status" value="1"/>
</dbReference>
<dbReference type="GO" id="GO:0016491">
    <property type="term" value="F:oxidoreductase activity"/>
    <property type="evidence" value="ECO:0007669"/>
    <property type="project" value="UniProtKB-KW"/>
</dbReference>
<feature type="domain" description="AB hydrolase-1" evidence="3">
    <location>
        <begin position="26"/>
        <end position="276"/>
    </location>
</feature>
<dbReference type="STRING" id="1137280.D777_02481"/>
<dbReference type="Proteomes" id="UP000035057">
    <property type="component" value="Unassembled WGS sequence"/>
</dbReference>
<dbReference type="PRINTS" id="PR00080">
    <property type="entry name" value="SDRFAMILY"/>
</dbReference>
<evidence type="ECO:0000259" key="3">
    <source>
        <dbReference type="Pfam" id="PF00561"/>
    </source>
</evidence>
<name>A0A072MYP9_9GAMM</name>
<protein>
    <submittedName>
        <fullName evidence="4">Putative oxidoreductase</fullName>
    </submittedName>
</protein>
<dbReference type="PRINTS" id="PR00081">
    <property type="entry name" value="GDHRDH"/>
</dbReference>
<dbReference type="OrthoDB" id="5296151at2"/>
<reference evidence="4 5" key="1">
    <citation type="submission" date="2012-12" db="EMBL/GenBank/DDBJ databases">
        <title>Genome assembly of Marinobacter sp. AK21.</title>
        <authorList>
            <person name="Khatri I."/>
            <person name="Kumar R."/>
            <person name="Vaidya B."/>
            <person name="Subramanian S."/>
            <person name="Pinnaka A."/>
        </authorList>
    </citation>
    <scope>NUCLEOTIDE SEQUENCE [LARGE SCALE GENOMIC DNA]</scope>
    <source>
        <strain evidence="4 5">AK21</strain>
    </source>
</reference>
<dbReference type="Gene3D" id="3.40.50.720">
    <property type="entry name" value="NAD(P)-binding Rossmann-like Domain"/>
    <property type="match status" value="1"/>
</dbReference>
<dbReference type="NCBIfam" id="NF004514">
    <property type="entry name" value="PRK05855.1"/>
    <property type="match status" value="1"/>
</dbReference>
<dbReference type="Pfam" id="PF00561">
    <property type="entry name" value="Abhydrolase_1"/>
    <property type="match status" value="1"/>
</dbReference>
<dbReference type="PATRIC" id="fig|1137280.3.peg.2298"/>
<keyword evidence="2" id="KW-0560">Oxidoreductase</keyword>
<organism evidence="4 5">
    <name type="scientific">Marinobacter nitratireducens</name>
    <dbReference type="NCBI Taxonomy" id="1137280"/>
    <lineage>
        <taxon>Bacteria</taxon>
        <taxon>Pseudomonadati</taxon>
        <taxon>Pseudomonadota</taxon>
        <taxon>Gammaproteobacteria</taxon>
        <taxon>Pseudomonadales</taxon>
        <taxon>Marinobacteraceae</taxon>
        <taxon>Marinobacter</taxon>
    </lineage>
</organism>
<dbReference type="InterPro" id="IPR020904">
    <property type="entry name" value="Sc_DH/Rdtase_CS"/>
</dbReference>
<comment type="caution">
    <text evidence="4">The sequence shown here is derived from an EMBL/GenBank/DDBJ whole genome shotgun (WGS) entry which is preliminary data.</text>
</comment>
<dbReference type="SUPFAM" id="SSF53474">
    <property type="entry name" value="alpha/beta-Hydrolases"/>
    <property type="match status" value="1"/>
</dbReference>